<dbReference type="EMBL" id="AMGV01000001">
    <property type="protein sequence ID" value="KEF62301.1"/>
    <property type="molecule type" value="Genomic_DNA"/>
</dbReference>
<gene>
    <name evidence="4" type="ORF">A1O9_00273</name>
</gene>
<dbReference type="STRING" id="1182545.A0A072PR29"/>
<dbReference type="InterPro" id="IPR036322">
    <property type="entry name" value="WD40_repeat_dom_sf"/>
</dbReference>
<evidence type="ECO:0000256" key="2">
    <source>
        <dbReference type="ARBA" id="ARBA00022737"/>
    </source>
</evidence>
<protein>
    <submittedName>
        <fullName evidence="4">Uncharacterized protein</fullName>
    </submittedName>
</protein>
<keyword evidence="1" id="KW-0853">WD repeat</keyword>
<dbReference type="PANTHER" id="PTHR46042:SF1">
    <property type="entry name" value="DIPHTHINE METHYLTRANSFERASE"/>
    <property type="match status" value="1"/>
</dbReference>
<dbReference type="AlphaFoldDB" id="A0A072PR29"/>
<dbReference type="VEuPathDB" id="FungiDB:A1O9_00273"/>
<dbReference type="GO" id="GO:0005737">
    <property type="term" value="C:cytoplasm"/>
    <property type="evidence" value="ECO:0007669"/>
    <property type="project" value="TreeGrafter"/>
</dbReference>
<evidence type="ECO:0000313" key="5">
    <source>
        <dbReference type="Proteomes" id="UP000027920"/>
    </source>
</evidence>
<name>A0A072PR29_9EURO</name>
<dbReference type="GO" id="GO:0017183">
    <property type="term" value="P:protein histidyl modification to diphthamide"/>
    <property type="evidence" value="ECO:0007669"/>
    <property type="project" value="TreeGrafter"/>
</dbReference>
<evidence type="ECO:0000256" key="3">
    <source>
        <dbReference type="ARBA" id="ARBA00043952"/>
    </source>
</evidence>
<dbReference type="PANTHER" id="PTHR46042">
    <property type="entry name" value="DIPHTHINE METHYLTRANSFERASE"/>
    <property type="match status" value="1"/>
</dbReference>
<dbReference type="Gene3D" id="2.130.10.10">
    <property type="entry name" value="YVTN repeat-like/Quinoprotein amine dehydrogenase"/>
    <property type="match status" value="1"/>
</dbReference>
<comment type="pathway">
    <text evidence="3">Protein modification.</text>
</comment>
<keyword evidence="5" id="KW-1185">Reference proteome</keyword>
<dbReference type="RefSeq" id="XP_013264891.1">
    <property type="nucleotide sequence ID" value="XM_013409437.1"/>
</dbReference>
<comment type="caution">
    <text evidence="4">The sequence shown here is derived from an EMBL/GenBank/DDBJ whole genome shotgun (WGS) entry which is preliminary data.</text>
</comment>
<organism evidence="4 5">
    <name type="scientific">Exophiala aquamarina CBS 119918</name>
    <dbReference type="NCBI Taxonomy" id="1182545"/>
    <lineage>
        <taxon>Eukaryota</taxon>
        <taxon>Fungi</taxon>
        <taxon>Dikarya</taxon>
        <taxon>Ascomycota</taxon>
        <taxon>Pezizomycotina</taxon>
        <taxon>Eurotiomycetes</taxon>
        <taxon>Chaetothyriomycetidae</taxon>
        <taxon>Chaetothyriales</taxon>
        <taxon>Herpotrichiellaceae</taxon>
        <taxon>Exophiala</taxon>
    </lineage>
</organism>
<accession>A0A072PR29</accession>
<sequence length="561" mass="63322">MKFHQFAGVLHGLRARMHKFHAQLRLMPRPVHSQSAAMEEDAEPEYISRTGTEEIDTVAVSPVHPEYMVTGTYSLLASEETPEYEAQVRKGSLEILLVTHKWMPRYAGMLPPNLEKISFSCAIPDIHFHPTDGSLLGVATSTGYVHFFRFYKHGDVLGRRVDARLLPMGFAKVADADEHGLKPLVTQFTWSPEISTHGVTGIDDFHRAGLAFTSSFGNTSYVIVEIPAIRDVFDHRLAKEVPELTHMSAKLHKHELEAWTVAAVTLRSSYDTFDRLVFSGGDDSALMATSVQLPNTTSPSFNYDDVSINTNLLWRDRRSHGAGVVAILPLPAMHVPRDTGMHGKKEILPLLTGSYDETLRIFEIDMVSYRPVLQKEMKFAGGVWRLKVLDEYSTITTDQGELMLLEHEEEHTALRTKHFGGQLEHHTLIVVSLMHAGAMIIRVTYTRGTDLSGCSWSITPLQRFRDGHESMVYCCAARLEPPPVLFPRFSYKAVLKSSKPRREGDDDARCPTYTVVSTSFYDKKICTWKFIDRFKGRAQLKPIDCTRKNDDTVGRRVFQQA</sequence>
<proteinExistence type="predicted"/>
<evidence type="ECO:0000313" key="4">
    <source>
        <dbReference type="EMBL" id="KEF62301.1"/>
    </source>
</evidence>
<dbReference type="SUPFAM" id="SSF50978">
    <property type="entry name" value="WD40 repeat-like"/>
    <property type="match status" value="1"/>
</dbReference>
<dbReference type="Proteomes" id="UP000027920">
    <property type="component" value="Unassembled WGS sequence"/>
</dbReference>
<evidence type="ECO:0000256" key="1">
    <source>
        <dbReference type="ARBA" id="ARBA00022574"/>
    </source>
</evidence>
<dbReference type="GeneID" id="25275225"/>
<dbReference type="OrthoDB" id="1930760at2759"/>
<dbReference type="GO" id="GO:0061685">
    <property type="term" value="F:diphthine methylesterase activity"/>
    <property type="evidence" value="ECO:0007669"/>
    <property type="project" value="TreeGrafter"/>
</dbReference>
<reference evidence="4 5" key="1">
    <citation type="submission" date="2013-03" db="EMBL/GenBank/DDBJ databases">
        <title>The Genome Sequence of Exophiala aquamarina CBS 119918.</title>
        <authorList>
            <consortium name="The Broad Institute Genomics Platform"/>
            <person name="Cuomo C."/>
            <person name="de Hoog S."/>
            <person name="Gorbushina A."/>
            <person name="Walker B."/>
            <person name="Young S.K."/>
            <person name="Zeng Q."/>
            <person name="Gargeya S."/>
            <person name="Fitzgerald M."/>
            <person name="Haas B."/>
            <person name="Abouelleil A."/>
            <person name="Allen A.W."/>
            <person name="Alvarado L."/>
            <person name="Arachchi H.M."/>
            <person name="Berlin A.M."/>
            <person name="Chapman S.B."/>
            <person name="Gainer-Dewar J."/>
            <person name="Goldberg J."/>
            <person name="Griggs A."/>
            <person name="Gujja S."/>
            <person name="Hansen M."/>
            <person name="Howarth C."/>
            <person name="Imamovic A."/>
            <person name="Ireland A."/>
            <person name="Larimer J."/>
            <person name="McCowan C."/>
            <person name="Murphy C."/>
            <person name="Pearson M."/>
            <person name="Poon T.W."/>
            <person name="Priest M."/>
            <person name="Roberts A."/>
            <person name="Saif S."/>
            <person name="Shea T."/>
            <person name="Sisk P."/>
            <person name="Sykes S."/>
            <person name="Wortman J."/>
            <person name="Nusbaum C."/>
            <person name="Birren B."/>
        </authorList>
    </citation>
    <scope>NUCLEOTIDE SEQUENCE [LARGE SCALE GENOMIC DNA]</scope>
    <source>
        <strain evidence="4 5">CBS 119918</strain>
    </source>
</reference>
<dbReference type="InterPro" id="IPR015943">
    <property type="entry name" value="WD40/YVTN_repeat-like_dom_sf"/>
</dbReference>
<dbReference type="InterPro" id="IPR052415">
    <property type="entry name" value="Diphthine_MTase"/>
</dbReference>
<keyword evidence="2" id="KW-0677">Repeat</keyword>
<dbReference type="HOGENOM" id="CLU_036100_1_0_1"/>